<evidence type="ECO:0008006" key="3">
    <source>
        <dbReference type="Google" id="ProtNLM"/>
    </source>
</evidence>
<dbReference type="EMBL" id="JAKKUT010000001">
    <property type="protein sequence ID" value="MDG2989688.1"/>
    <property type="molecule type" value="Genomic_DNA"/>
</dbReference>
<comment type="caution">
    <text evidence="1">The sequence shown here is derived from an EMBL/GenBank/DDBJ whole genome shotgun (WGS) entry which is preliminary data.</text>
</comment>
<dbReference type="Pfam" id="PF25924">
    <property type="entry name" value="MJECL33"/>
    <property type="match status" value="1"/>
</dbReference>
<protein>
    <recommendedName>
        <fullName evidence="3">DUF4365 domain-containing protein</fullName>
    </recommendedName>
</protein>
<proteinExistence type="predicted"/>
<dbReference type="InterPro" id="IPR058966">
    <property type="entry name" value="MJECL33-like"/>
</dbReference>
<accession>A0ABT6EX52</accession>
<evidence type="ECO:0000313" key="1">
    <source>
        <dbReference type="EMBL" id="MDG2989688.1"/>
    </source>
</evidence>
<gene>
    <name evidence="1" type="ORF">L3556_01880</name>
</gene>
<sequence length="400" mass="46681">MARQQGRQDVENREELYLYLERKMQHSYEQLRDKGEVERGTSFVKSFLLECDWKPQQLERRDEGNYLCDLLSVQAEGKKRKSSDAHVVETNEAGFYTVAWAWNKETITLYLDTISDSNRRFWRAYSVSSAQYLDDILNRLVDSKTYLDRTWLWSGLLESTQKESEPRGFRFEHDRSFFKKENNEYVNSEPFSLKFSGSQRESRLLWDLMNRDKELATQTSLANVRMKYSRPHAREEFTIETLYFNGKFTTNGTSFAAHQALINKVQNAYANKVYQIESDYIILTTADETKWHVTGNPIVFDLSESQIEDVDLFCEVVFSGKMPFKLWGTPRPTSSGEGRSVLAVDLHNGAKLFFEIYPEIICMYLSMGACGNTAIRFYTNLQRTFSRLVDVQDDSGNQFF</sequence>
<organism evidence="1 2">
    <name type="scientific">Candidatus Synechococcus calcipolaris G9</name>
    <dbReference type="NCBI Taxonomy" id="1497997"/>
    <lineage>
        <taxon>Bacteria</taxon>
        <taxon>Bacillati</taxon>
        <taxon>Cyanobacteriota</taxon>
        <taxon>Cyanophyceae</taxon>
        <taxon>Synechococcales</taxon>
        <taxon>Synechococcaceae</taxon>
        <taxon>Synechococcus</taxon>
    </lineage>
</organism>
<keyword evidence="2" id="KW-1185">Reference proteome</keyword>
<reference evidence="1" key="2">
    <citation type="submission" date="2022-01" db="EMBL/GenBank/DDBJ databases">
        <authorList>
            <person name="Zivanovic Y."/>
            <person name="Moreira D."/>
            <person name="Lopez-Garcia P."/>
        </authorList>
    </citation>
    <scope>NUCLEOTIDE SEQUENCE</scope>
    <source>
        <strain evidence="1">G9</strain>
    </source>
</reference>
<dbReference type="RefSeq" id="WP_277865604.1">
    <property type="nucleotide sequence ID" value="NZ_JAKKUT010000001.1"/>
</dbReference>
<reference evidence="1" key="1">
    <citation type="journal article" date="2022" name="Genome Biol. Evol.">
        <title>A New Gene Family Diagnostic for Intracellular Biomineralization of Amorphous Ca Carbonates by Cyanobacteria.</title>
        <authorList>
            <person name="Benzerara K."/>
            <person name="Duprat E."/>
            <person name="Bitard-Feildel T."/>
            <person name="Caumes G."/>
            <person name="Cassier-Chauvat C."/>
            <person name="Chauvat F."/>
            <person name="Dezi M."/>
            <person name="Diop S.I."/>
            <person name="Gaschignard G."/>
            <person name="Gorgen S."/>
            <person name="Gugger M."/>
            <person name="Lopez-Garcia P."/>
            <person name="Millet M."/>
            <person name="Skouri-Panet F."/>
            <person name="Moreira D."/>
            <person name="Callebaut I."/>
        </authorList>
    </citation>
    <scope>NUCLEOTIDE SEQUENCE</scope>
    <source>
        <strain evidence="1">G9</strain>
    </source>
</reference>
<evidence type="ECO:0000313" key="2">
    <source>
        <dbReference type="Proteomes" id="UP001154265"/>
    </source>
</evidence>
<dbReference type="Proteomes" id="UP001154265">
    <property type="component" value="Unassembled WGS sequence"/>
</dbReference>
<name>A0ABT6EX52_9SYNE</name>